<dbReference type="RefSeq" id="WP_345678278.1">
    <property type="nucleotide sequence ID" value="NZ_BAABHS010000020.1"/>
</dbReference>
<evidence type="ECO:0000256" key="6">
    <source>
        <dbReference type="ARBA" id="ARBA00022989"/>
    </source>
</evidence>
<dbReference type="InterPro" id="IPR001851">
    <property type="entry name" value="ABC_transp_permease"/>
</dbReference>
<feature type="transmembrane region" description="Helical" evidence="9">
    <location>
        <begin position="36"/>
        <end position="54"/>
    </location>
</feature>
<dbReference type="EMBL" id="BAABHS010000020">
    <property type="protein sequence ID" value="GAA4978854.1"/>
    <property type="molecule type" value="Genomic_DNA"/>
</dbReference>
<name>A0ABP9HVG5_9ACTN</name>
<dbReference type="PANTHER" id="PTHR32196">
    <property type="entry name" value="ABC TRANSPORTER PERMEASE PROTEIN YPHD-RELATED-RELATED"/>
    <property type="match status" value="1"/>
</dbReference>
<keyword evidence="7 9" id="KW-0472">Membrane</keyword>
<evidence type="ECO:0000256" key="8">
    <source>
        <dbReference type="SAM" id="MobiDB-lite"/>
    </source>
</evidence>
<dbReference type="PANTHER" id="PTHR32196:SF21">
    <property type="entry name" value="ABC TRANSPORTER PERMEASE PROTEIN YPHD-RELATED"/>
    <property type="match status" value="1"/>
</dbReference>
<evidence type="ECO:0000256" key="2">
    <source>
        <dbReference type="ARBA" id="ARBA00022448"/>
    </source>
</evidence>
<evidence type="ECO:0000256" key="4">
    <source>
        <dbReference type="ARBA" id="ARBA00022519"/>
    </source>
</evidence>
<feature type="transmembrane region" description="Helical" evidence="9">
    <location>
        <begin position="115"/>
        <end position="138"/>
    </location>
</feature>
<feature type="transmembrane region" description="Helical" evidence="9">
    <location>
        <begin position="74"/>
        <end position="95"/>
    </location>
</feature>
<keyword evidence="5 9" id="KW-0812">Transmembrane</keyword>
<feature type="transmembrane region" description="Helical" evidence="9">
    <location>
        <begin position="144"/>
        <end position="165"/>
    </location>
</feature>
<accession>A0ABP9HVG5</accession>
<dbReference type="Pfam" id="PF02653">
    <property type="entry name" value="BPD_transp_2"/>
    <property type="match status" value="1"/>
</dbReference>
<feature type="transmembrane region" description="Helical" evidence="9">
    <location>
        <begin position="186"/>
        <end position="207"/>
    </location>
</feature>
<evidence type="ECO:0000256" key="3">
    <source>
        <dbReference type="ARBA" id="ARBA00022475"/>
    </source>
</evidence>
<evidence type="ECO:0000313" key="10">
    <source>
        <dbReference type="EMBL" id="GAA4978854.1"/>
    </source>
</evidence>
<keyword evidence="11" id="KW-1185">Reference proteome</keyword>
<organism evidence="10 11">
    <name type="scientific">Yinghuangia aomiensis</name>
    <dbReference type="NCBI Taxonomy" id="676205"/>
    <lineage>
        <taxon>Bacteria</taxon>
        <taxon>Bacillati</taxon>
        <taxon>Actinomycetota</taxon>
        <taxon>Actinomycetes</taxon>
        <taxon>Kitasatosporales</taxon>
        <taxon>Streptomycetaceae</taxon>
        <taxon>Yinghuangia</taxon>
    </lineage>
</organism>
<protein>
    <submittedName>
        <fullName evidence="10">ABC transporter permease</fullName>
    </submittedName>
</protein>
<evidence type="ECO:0000256" key="1">
    <source>
        <dbReference type="ARBA" id="ARBA00004651"/>
    </source>
</evidence>
<reference evidence="11" key="1">
    <citation type="journal article" date="2019" name="Int. J. Syst. Evol. Microbiol.">
        <title>The Global Catalogue of Microorganisms (GCM) 10K type strain sequencing project: providing services to taxonomists for standard genome sequencing and annotation.</title>
        <authorList>
            <consortium name="The Broad Institute Genomics Platform"/>
            <consortium name="The Broad Institute Genome Sequencing Center for Infectious Disease"/>
            <person name="Wu L."/>
            <person name="Ma J."/>
        </authorList>
    </citation>
    <scope>NUCLEOTIDE SEQUENCE [LARGE SCALE GENOMIC DNA]</scope>
    <source>
        <strain evidence="11">JCM 17986</strain>
    </source>
</reference>
<keyword evidence="3" id="KW-1003">Cell membrane</keyword>
<dbReference type="CDD" id="cd06579">
    <property type="entry name" value="TM_PBP1_transp_AraH_like"/>
    <property type="match status" value="1"/>
</dbReference>
<evidence type="ECO:0000256" key="5">
    <source>
        <dbReference type="ARBA" id="ARBA00022692"/>
    </source>
</evidence>
<evidence type="ECO:0000256" key="7">
    <source>
        <dbReference type="ARBA" id="ARBA00023136"/>
    </source>
</evidence>
<proteinExistence type="predicted"/>
<feature type="transmembrane region" description="Helical" evidence="9">
    <location>
        <begin position="236"/>
        <end position="257"/>
    </location>
</feature>
<dbReference type="Proteomes" id="UP001500466">
    <property type="component" value="Unassembled WGS sequence"/>
</dbReference>
<evidence type="ECO:0000313" key="11">
    <source>
        <dbReference type="Proteomes" id="UP001500466"/>
    </source>
</evidence>
<feature type="transmembrane region" description="Helical" evidence="9">
    <location>
        <begin position="322"/>
        <end position="339"/>
    </location>
</feature>
<evidence type="ECO:0000256" key="9">
    <source>
        <dbReference type="SAM" id="Phobius"/>
    </source>
</evidence>
<keyword evidence="6 9" id="KW-1133">Transmembrane helix</keyword>
<sequence>MTTEVTLVDEGRTADVQPPDAGVPSRRRVSLFLERYSLLLLTAAIIVFFCLDPATSSTFPAARNIKNVLGDESVLIVVTLAVLFPLICGEFDFSVGATATASQIAVASASAEHSLGVPLSVVIGVGVGVAVGAVNTILVTRVGISGIIATLGVGTLLAGLVMLYTDGRAIVGGIPTSITDFGANDVLGVPAITICTVGFGMLVLYALTFTPSGRYLYAVGSNRKAARLVGLKVERLIGGSFMLSGTLAGVAGVLLVARNGVGDPQIGGTSLTLEALSAAFLGATAIRPGRFNVVGAVVAVFFIAFSVSGLSLAGAKGWVSDVFNGTALIVAVAVSTYFARRRMQA</sequence>
<keyword evidence="2" id="KW-0813">Transport</keyword>
<comment type="subcellular location">
    <subcellularLocation>
        <location evidence="1">Cell membrane</location>
        <topology evidence="1">Multi-pass membrane protein</topology>
    </subcellularLocation>
</comment>
<comment type="caution">
    <text evidence="10">The sequence shown here is derived from an EMBL/GenBank/DDBJ whole genome shotgun (WGS) entry which is preliminary data.</text>
</comment>
<feature type="region of interest" description="Disordered" evidence="8">
    <location>
        <begin position="1"/>
        <end position="21"/>
    </location>
</feature>
<keyword evidence="4" id="KW-0997">Cell inner membrane</keyword>
<gene>
    <name evidence="10" type="ORF">GCM10023205_53920</name>
</gene>
<feature type="transmembrane region" description="Helical" evidence="9">
    <location>
        <begin position="291"/>
        <end position="310"/>
    </location>
</feature>